<evidence type="ECO:0008006" key="6">
    <source>
        <dbReference type="Google" id="ProtNLM"/>
    </source>
</evidence>
<organism evidence="4 5">
    <name type="scientific">Subtercola boreus</name>
    <dbReference type="NCBI Taxonomy" id="120213"/>
    <lineage>
        <taxon>Bacteria</taxon>
        <taxon>Bacillati</taxon>
        <taxon>Actinomycetota</taxon>
        <taxon>Actinomycetes</taxon>
        <taxon>Micrococcales</taxon>
        <taxon>Microbacteriaceae</taxon>
        <taxon>Subtercola</taxon>
    </lineage>
</organism>
<dbReference type="AlphaFoldDB" id="A0A3E0W5A7"/>
<keyword evidence="2" id="KW-0560">Oxidoreductase</keyword>
<dbReference type="Pfam" id="PF13561">
    <property type="entry name" value="adh_short_C2"/>
    <property type="match status" value="1"/>
</dbReference>
<dbReference type="OrthoDB" id="517007at2"/>
<comment type="caution">
    <text evidence="4">The sequence shown here is derived from an EMBL/GenBank/DDBJ whole genome shotgun (WGS) entry which is preliminary data.</text>
</comment>
<evidence type="ECO:0000313" key="5">
    <source>
        <dbReference type="Proteomes" id="UP000256541"/>
    </source>
</evidence>
<name>A0A3E0W5A7_9MICO</name>
<dbReference type="Gene3D" id="3.40.50.720">
    <property type="entry name" value="NAD(P)-binding Rossmann-like Domain"/>
    <property type="match status" value="1"/>
</dbReference>
<comment type="similarity">
    <text evidence="1">Belongs to the short-chain dehydrogenases/reductases (SDR) family.</text>
</comment>
<evidence type="ECO:0000256" key="1">
    <source>
        <dbReference type="ARBA" id="ARBA00006484"/>
    </source>
</evidence>
<feature type="compositionally biased region" description="Basic and acidic residues" evidence="3">
    <location>
        <begin position="10"/>
        <end position="22"/>
    </location>
</feature>
<sequence>MHSLPALPRKTTEMTREDRPNASLERVRGVVVTGSGGISDATARLLLHRGFRVHVISRRAGHTALLQNPPDGLTASIADLSDDGETERAFDEARVAMGEVDGLVAVAGGSARSLGDGPIDELMTPSLHRNIDLNLATTMNSLREFIRQGAATEEQEFRSAVLIGSALARHPASPLFVTHGYAAIKAGIEGLARSAAAHYASQQITVNVVAPGLTRTPMAERAQQNPVVAAYARSRQPLTDDGFIEPDDVAEACEWLMRARTVTGQVIYIDAGWSVYG</sequence>
<dbReference type="GO" id="GO:0016491">
    <property type="term" value="F:oxidoreductase activity"/>
    <property type="evidence" value="ECO:0007669"/>
    <property type="project" value="UniProtKB-KW"/>
</dbReference>
<dbReference type="PANTHER" id="PTHR43477:SF1">
    <property type="entry name" value="DIHYDROANTICAPSIN 7-DEHYDROGENASE"/>
    <property type="match status" value="1"/>
</dbReference>
<dbReference type="Proteomes" id="UP000256541">
    <property type="component" value="Unassembled WGS sequence"/>
</dbReference>
<protein>
    <recommendedName>
        <fullName evidence="6">Short-chain dehydrogenase</fullName>
    </recommendedName>
</protein>
<reference evidence="4 5" key="1">
    <citation type="submission" date="2017-04" db="EMBL/GenBank/DDBJ databases">
        <title>Comparative genome analysis of Subtercola boreus.</title>
        <authorList>
            <person name="Cho Y.-J."/>
            <person name="Cho A."/>
            <person name="Kim O.-S."/>
            <person name="Lee J.-I."/>
        </authorList>
    </citation>
    <scope>NUCLEOTIDE SEQUENCE [LARGE SCALE GENOMIC DNA]</scope>
    <source>
        <strain evidence="4 5">P27479</strain>
    </source>
</reference>
<dbReference type="CDD" id="cd05233">
    <property type="entry name" value="SDR_c"/>
    <property type="match status" value="1"/>
</dbReference>
<feature type="region of interest" description="Disordered" evidence="3">
    <location>
        <begin position="1"/>
        <end position="22"/>
    </location>
</feature>
<evidence type="ECO:0000256" key="2">
    <source>
        <dbReference type="ARBA" id="ARBA00023002"/>
    </source>
</evidence>
<dbReference type="InterPro" id="IPR051122">
    <property type="entry name" value="SDR_DHRS6-like"/>
</dbReference>
<dbReference type="SUPFAM" id="SSF51735">
    <property type="entry name" value="NAD(P)-binding Rossmann-fold domains"/>
    <property type="match status" value="1"/>
</dbReference>
<proteinExistence type="inferred from homology"/>
<dbReference type="EMBL" id="NBXB01000010">
    <property type="protein sequence ID" value="RFA16733.1"/>
    <property type="molecule type" value="Genomic_DNA"/>
</dbReference>
<evidence type="ECO:0000256" key="3">
    <source>
        <dbReference type="SAM" id="MobiDB-lite"/>
    </source>
</evidence>
<accession>A0A3E0W5A7</accession>
<dbReference type="InterPro" id="IPR036291">
    <property type="entry name" value="NAD(P)-bd_dom_sf"/>
</dbReference>
<dbReference type="PANTHER" id="PTHR43477">
    <property type="entry name" value="DIHYDROANTICAPSIN 7-DEHYDROGENASE"/>
    <property type="match status" value="1"/>
</dbReference>
<dbReference type="PRINTS" id="PR00081">
    <property type="entry name" value="GDHRDH"/>
</dbReference>
<evidence type="ECO:0000313" key="4">
    <source>
        <dbReference type="EMBL" id="RFA16733.1"/>
    </source>
</evidence>
<dbReference type="InterPro" id="IPR002347">
    <property type="entry name" value="SDR_fam"/>
</dbReference>
<gene>
    <name evidence="4" type="ORF">B7R22_02435</name>
</gene>